<organism evidence="2 3">
    <name type="scientific">Salmonella enterica subsp. enterica serovar Montevideo str. S5-403</name>
    <dbReference type="NCBI Taxonomy" id="913242"/>
    <lineage>
        <taxon>Bacteria</taxon>
        <taxon>Pseudomonadati</taxon>
        <taxon>Pseudomonadota</taxon>
        <taxon>Gammaproteobacteria</taxon>
        <taxon>Enterobacterales</taxon>
        <taxon>Enterobacteriaceae</taxon>
        <taxon>Salmonella</taxon>
    </lineage>
</organism>
<reference evidence="2 3" key="1">
    <citation type="journal article" date="2011" name="BMC Genomics">
        <title>Genome sequencing reveals diversification of virulence factor content and possible host adaptation in distinct subpopulations of Salmonella enterica.</title>
        <authorList>
            <person name="den Bakker H.C."/>
            <person name="Moreno Switt A.I."/>
            <person name="Govoni G."/>
            <person name="Cummings C.A."/>
            <person name="Ranieri M.L."/>
            <person name="Degoricija L."/>
            <person name="Hoelzer K."/>
            <person name="Rodriguez-Rivera L.D."/>
            <person name="Brown S."/>
            <person name="Bolchacova E."/>
            <person name="Furtado M.R."/>
            <person name="Wiedmann M."/>
        </authorList>
    </citation>
    <scope>NUCLEOTIDE SEQUENCE [LARGE SCALE GENOMIC DNA]</scope>
    <source>
        <strain evidence="2 3">S5-403</strain>
    </source>
</reference>
<evidence type="ECO:0000256" key="1">
    <source>
        <dbReference type="SAM" id="MobiDB-lite"/>
    </source>
</evidence>
<evidence type="ECO:0000313" key="3">
    <source>
        <dbReference type="Proteomes" id="UP000003221"/>
    </source>
</evidence>
<protein>
    <submittedName>
        <fullName evidence="2">Uncharacterized protein</fullName>
    </submittedName>
</protein>
<feature type="region of interest" description="Disordered" evidence="1">
    <location>
        <begin position="1"/>
        <end position="24"/>
    </location>
</feature>
<feature type="compositionally biased region" description="Basic residues" evidence="1">
    <location>
        <begin position="1"/>
        <end position="10"/>
    </location>
</feature>
<proteinExistence type="predicted"/>
<comment type="caution">
    <text evidence="2">The sequence shown here is derived from an EMBL/GenBank/DDBJ whole genome shotgun (WGS) entry which is preliminary data.</text>
</comment>
<name>G5QC58_SALMO</name>
<evidence type="ECO:0000313" key="2">
    <source>
        <dbReference type="EMBL" id="EHC71766.1"/>
    </source>
</evidence>
<dbReference type="Proteomes" id="UP000003221">
    <property type="component" value="Unassembled WGS sequence"/>
</dbReference>
<dbReference type="AlphaFoldDB" id="G5QC58"/>
<accession>G5QC58</accession>
<gene>
    <name evidence="2" type="ORF">LTSEMON_6189</name>
</gene>
<dbReference type="EMBL" id="AFCS01001378">
    <property type="protein sequence ID" value="EHC71766.1"/>
    <property type="molecule type" value="Genomic_DNA"/>
</dbReference>
<feature type="compositionally biased region" description="Basic and acidic residues" evidence="1">
    <location>
        <begin position="11"/>
        <end position="21"/>
    </location>
</feature>
<dbReference type="PATRIC" id="fig|913242.3.peg.5385"/>
<sequence length="51" mass="6012">MVFSRRHNPGHHRDQGNKNKQDGISGGKFKLFKFTHDVLSWKFKFTHDVLS</sequence>